<dbReference type="OrthoDB" id="780569at2"/>
<sequence>MKSQKKRKWTVFFVIKATDLSVVELIEMLNELRSIKMNDEVCILLCMSVGKENREAIESGDPSLIQNPNKNLTPTTLFYGFEKSAENSEFLNDLKFIQSDDTFDITLQRDLEKFLVNTNSHRYIIFTWDHGSSYGIFNNLPNGNPQTDLHPLSDNLFKKYPQLAIKSTSLPPKKITAETNLNNEEEQKILTMDELAAALNQNFKNTKIELVVMMNCYMQLFDTGYALRRNVKYLIAPETYMFFNGYNYQFFFKKLFSNPDIPTKQLAKHIVNSFETKIYTDAEIGSIAKSVTAIFATNLSYYSLIARLIDRLVHALSRELSHNKNELIMARLNSPELNDSLNIVDFFNLLKNLQLTIGRYWQFLTRTRLWLLMKRVIVARYIGKVYYHDVAKRKFPYGFSIFFPIQLNGVIVSRRHLKFFENTSFAKERLWFNFVMEFMKPNTPGSK</sequence>
<name>A0A1T5ITG1_9BACT</name>
<reference evidence="1 2" key="1">
    <citation type="submission" date="2017-02" db="EMBL/GenBank/DDBJ databases">
        <authorList>
            <person name="Peterson S.W."/>
        </authorList>
    </citation>
    <scope>NUCLEOTIDE SEQUENCE [LARGE SCALE GENOMIC DNA]</scope>
    <source>
        <strain evidence="1 2">DSM 25262</strain>
    </source>
</reference>
<organism evidence="1 2">
    <name type="scientific">Ohtaekwangia koreensis</name>
    <dbReference type="NCBI Taxonomy" id="688867"/>
    <lineage>
        <taxon>Bacteria</taxon>
        <taxon>Pseudomonadati</taxon>
        <taxon>Bacteroidota</taxon>
        <taxon>Cytophagia</taxon>
        <taxon>Cytophagales</taxon>
        <taxon>Fulvivirgaceae</taxon>
        <taxon>Ohtaekwangia</taxon>
    </lineage>
</organism>
<dbReference type="Pfam" id="PF03415">
    <property type="entry name" value="Peptidase_C11"/>
    <property type="match status" value="1"/>
</dbReference>
<evidence type="ECO:0000313" key="2">
    <source>
        <dbReference type="Proteomes" id="UP000190961"/>
    </source>
</evidence>
<protein>
    <submittedName>
        <fullName evidence="1">Uncharacterized protein</fullName>
    </submittedName>
</protein>
<dbReference type="AlphaFoldDB" id="A0A1T5ITG1"/>
<dbReference type="PANTHER" id="PTHR37835:SF1">
    <property type="entry name" value="ALPHA-CLOSTRIPAIN"/>
    <property type="match status" value="1"/>
</dbReference>
<dbReference type="RefSeq" id="WP_079684996.1">
    <property type="nucleotide sequence ID" value="NZ_FUZU01000001.1"/>
</dbReference>
<gene>
    <name evidence="1" type="ORF">SAMN05660236_0362</name>
</gene>
<dbReference type="InterPro" id="IPR005077">
    <property type="entry name" value="Peptidase_C11"/>
</dbReference>
<dbReference type="PANTHER" id="PTHR37835">
    <property type="entry name" value="ALPHA-CLOSTRIPAIN"/>
    <property type="match status" value="1"/>
</dbReference>
<dbReference type="EMBL" id="FUZU01000001">
    <property type="protein sequence ID" value="SKC42233.1"/>
    <property type="molecule type" value="Genomic_DNA"/>
</dbReference>
<keyword evidence="2" id="KW-1185">Reference proteome</keyword>
<dbReference type="Proteomes" id="UP000190961">
    <property type="component" value="Unassembled WGS sequence"/>
</dbReference>
<accession>A0A1T5ITG1</accession>
<evidence type="ECO:0000313" key="1">
    <source>
        <dbReference type="EMBL" id="SKC42233.1"/>
    </source>
</evidence>
<proteinExistence type="predicted"/>